<evidence type="ECO:0000256" key="1">
    <source>
        <dbReference type="SAM" id="MobiDB-lite"/>
    </source>
</evidence>
<proteinExistence type="predicted"/>
<accession>A0A915K3K7</accession>
<name>A0A915K3K7_ROMCU</name>
<evidence type="ECO:0000313" key="3">
    <source>
        <dbReference type="WBParaSite" id="nRc.2.0.1.t33286-RA"/>
    </source>
</evidence>
<dbReference type="WBParaSite" id="nRc.2.0.1.t33286-RA">
    <property type="protein sequence ID" value="nRc.2.0.1.t33286-RA"/>
    <property type="gene ID" value="nRc.2.0.1.g33286"/>
</dbReference>
<keyword evidence="2" id="KW-1185">Reference proteome</keyword>
<dbReference type="AlphaFoldDB" id="A0A915K3K7"/>
<feature type="region of interest" description="Disordered" evidence="1">
    <location>
        <begin position="57"/>
        <end position="76"/>
    </location>
</feature>
<dbReference type="Proteomes" id="UP000887565">
    <property type="component" value="Unplaced"/>
</dbReference>
<organism evidence="2 3">
    <name type="scientific">Romanomermis culicivorax</name>
    <name type="common">Nematode worm</name>
    <dbReference type="NCBI Taxonomy" id="13658"/>
    <lineage>
        <taxon>Eukaryota</taxon>
        <taxon>Metazoa</taxon>
        <taxon>Ecdysozoa</taxon>
        <taxon>Nematoda</taxon>
        <taxon>Enoplea</taxon>
        <taxon>Dorylaimia</taxon>
        <taxon>Mermithida</taxon>
        <taxon>Mermithoidea</taxon>
        <taxon>Mermithidae</taxon>
        <taxon>Romanomermis</taxon>
    </lineage>
</organism>
<evidence type="ECO:0000313" key="2">
    <source>
        <dbReference type="Proteomes" id="UP000887565"/>
    </source>
</evidence>
<sequence length="76" mass="8494">MIELAMIYIIQGKCPLLFVNNSVDGIHLQPNQLIAEVKSKPEELKITIALLSDQDHDHEPAALVNDQSTKSNEEKL</sequence>
<protein>
    <submittedName>
        <fullName evidence="3">Uncharacterized protein</fullName>
    </submittedName>
</protein>
<reference evidence="3" key="1">
    <citation type="submission" date="2022-11" db="UniProtKB">
        <authorList>
            <consortium name="WormBaseParasite"/>
        </authorList>
    </citation>
    <scope>IDENTIFICATION</scope>
</reference>